<dbReference type="Gene3D" id="1.10.287.770">
    <property type="entry name" value="YojJ-like"/>
    <property type="match status" value="1"/>
</dbReference>
<dbReference type="InterPro" id="IPR004724">
    <property type="entry name" value="ENaC_chordates"/>
</dbReference>
<dbReference type="GeneTree" id="ENSGT00940000160893"/>
<evidence type="ECO:0000256" key="11">
    <source>
        <dbReference type="ARBA" id="ARBA00023157"/>
    </source>
</evidence>
<keyword evidence="13" id="KW-0407">Ion channel</keyword>
<evidence type="ECO:0000256" key="7">
    <source>
        <dbReference type="ARBA" id="ARBA00022989"/>
    </source>
</evidence>
<gene>
    <name evidence="25" type="primary">SCNN1B</name>
</gene>
<feature type="region of interest" description="Disordered" evidence="23">
    <location>
        <begin position="80"/>
        <end position="114"/>
    </location>
</feature>
<evidence type="ECO:0000256" key="21">
    <source>
        <dbReference type="ARBA" id="ARBA00050037"/>
    </source>
</evidence>
<keyword evidence="26" id="KW-1185">Reference proteome</keyword>
<name>A0ABI7ZQD9_FELCA</name>
<evidence type="ECO:0000256" key="10">
    <source>
        <dbReference type="ARBA" id="ARBA00023136"/>
    </source>
</evidence>
<evidence type="ECO:0000256" key="2">
    <source>
        <dbReference type="ARBA" id="ARBA00004439"/>
    </source>
</evidence>
<keyword evidence="4" id="KW-0894">Sodium channel</keyword>
<keyword evidence="7 24" id="KW-1133">Transmembrane helix</keyword>
<accession>A0ABI7ZQD9</accession>
<dbReference type="Ensembl" id="ENSFCTT00005068754.1">
    <property type="protein sequence ID" value="ENSFCTP00005049229.1"/>
    <property type="gene ID" value="ENSFCTG00005023944.1"/>
</dbReference>
<dbReference type="NCBIfam" id="TIGR00859">
    <property type="entry name" value="ENaC"/>
    <property type="match status" value="1"/>
</dbReference>
<dbReference type="PANTHER" id="PTHR11690:SF18">
    <property type="entry name" value="AMILORIDE-SENSITIVE SODIUM CHANNEL SUBUNIT BETA"/>
    <property type="match status" value="1"/>
</dbReference>
<keyword evidence="9" id="KW-0406">Ion transport</keyword>
<sequence length="763" mass="84931">MCTYWVVCGCGGVQTCGVWGGEYAGCVRVGGRGAGCSGYVGVARGHEWVCGAEAGRPGGERPGPGACARRPAVCAAKLRPRALPGFPPPRPAPSPSPSPRALPAPAPQTPGRRLCRRPEPLQGAGATMHIKKYLLKCLHRLQKGPGYTYKELLVWYCNNTNTHGPKRIICEGPKKKAMWFLITLLFTSLVCWEWGVFIKTYLSWEVSVSLSIGFKTMDFPAVTICNASPFQYSKVKHLLKDLDELMEVVLERILAPEQSYGNASKALNSTIWNYTPLVLIDEQNPHHPVVLDLFGDNHNGSAPGRTCTAQACKVAMRLCSLNGTVCTFRNFTSATRAVTEWYLLQATNIFSQVPNQELVEMGYPAERLILACLFGPEPCSYRNFTSIFHPDYGNCYIFNWGMTEKALPSANPGAEFGLKLILDIGQDDYVPFLTSTAGARLMLHEQRSYPFIKDEGIYAMSGTETSIGVLVDKLERKGEPYSQCTMNGSDVPVRNLYSDYNTTYSIQACIRSCFQDHMIRNCSCGHYLYPLPHGQRYCNNREFPDWAYCYSHLRMSVAQRETCINMCKESCNDTQYKMTISMADWPSEASEDWIFHVLSQERDQSTNITLSRKGIVKLNIYFQEFNYRTIEESAANNIVWLLSNLGGQFGFWMGGSVLCLIEFGEILIDFVWITIIKLVAFAKSLRQRRAQACYAGPPPTVAELVEAHTNFSFEPDVPGPGPDPGTYPDEQTLPIPGTPPPNYDSLRLQPLDIIESDSEGDAV</sequence>
<evidence type="ECO:0000256" key="18">
    <source>
        <dbReference type="ARBA" id="ARBA00042734"/>
    </source>
</evidence>
<evidence type="ECO:0000256" key="16">
    <source>
        <dbReference type="ARBA" id="ARBA00038224"/>
    </source>
</evidence>
<dbReference type="InterPro" id="IPR020903">
    <property type="entry name" value="ENaC_CS"/>
</dbReference>
<keyword evidence="11" id="KW-1015">Disulfide bond</keyword>
<evidence type="ECO:0000313" key="26">
    <source>
        <dbReference type="Proteomes" id="UP000823872"/>
    </source>
</evidence>
<feature type="region of interest" description="Disordered" evidence="23">
    <location>
        <begin position="713"/>
        <end position="746"/>
    </location>
</feature>
<proteinExistence type="inferred from homology"/>
<dbReference type="Proteomes" id="UP000823872">
    <property type="component" value="Chromosome E3"/>
</dbReference>
<evidence type="ECO:0000256" key="19">
    <source>
        <dbReference type="ARBA" id="ARBA00043222"/>
    </source>
</evidence>
<evidence type="ECO:0000256" key="5">
    <source>
        <dbReference type="ARBA" id="ARBA00022475"/>
    </source>
</evidence>
<comment type="function">
    <text evidence="20">This is one of the three pore-forming subunits of the heterotrimeric epithelial sodium channel (ENaC), a critical regulator of sodium balance and fluid homeostasis. ENaC operates in epithelial tissues, where it mediates the electrodiffusion of sodium ions from extracellular fluid through the apical membrane of cells, with water following osmotically. It plays a key role in maintaining sodium homeostasis through electrogenic sodium reabsorption in the kidneys. Additionally, ENaC is essential for airway surface liquid homeostasis, which is crucial for proper mucus clearance.</text>
</comment>
<dbReference type="Pfam" id="PF00858">
    <property type="entry name" value="ASC"/>
    <property type="match status" value="1"/>
</dbReference>
<feature type="compositionally biased region" description="Pro residues" evidence="23">
    <location>
        <begin position="85"/>
        <end position="108"/>
    </location>
</feature>
<keyword evidence="14" id="KW-0968">Cytoplasmic vesicle</keyword>
<evidence type="ECO:0000256" key="14">
    <source>
        <dbReference type="ARBA" id="ARBA00023329"/>
    </source>
</evidence>
<keyword evidence="8" id="KW-0915">Sodium</keyword>
<evidence type="ECO:0000256" key="8">
    <source>
        <dbReference type="ARBA" id="ARBA00023053"/>
    </source>
</evidence>
<organism evidence="25 26">
    <name type="scientific">Felis catus</name>
    <name type="common">Cat</name>
    <name type="synonym">Felis silvestris catus</name>
    <dbReference type="NCBI Taxonomy" id="9685"/>
    <lineage>
        <taxon>Eukaryota</taxon>
        <taxon>Metazoa</taxon>
        <taxon>Chordata</taxon>
        <taxon>Craniata</taxon>
        <taxon>Vertebrata</taxon>
        <taxon>Euteleostomi</taxon>
        <taxon>Mammalia</taxon>
        <taxon>Eutheria</taxon>
        <taxon>Laurasiatheria</taxon>
        <taxon>Carnivora</taxon>
        <taxon>Feliformia</taxon>
        <taxon>Felidae</taxon>
        <taxon>Felinae</taxon>
        <taxon>Felis</taxon>
    </lineage>
</organism>
<keyword evidence="12" id="KW-0739">Sodium transport</keyword>
<evidence type="ECO:0000256" key="15">
    <source>
        <dbReference type="ARBA" id="ARBA00036239"/>
    </source>
</evidence>
<comment type="catalytic activity">
    <reaction evidence="15">
        <text>Na(+)(in) = Na(+)(out)</text>
        <dbReference type="Rhea" id="RHEA:34963"/>
        <dbReference type="ChEBI" id="CHEBI:29101"/>
    </reaction>
</comment>
<evidence type="ECO:0000256" key="23">
    <source>
        <dbReference type="SAM" id="MobiDB-lite"/>
    </source>
</evidence>
<reference evidence="25" key="3">
    <citation type="submission" date="2025-09" db="UniProtKB">
        <authorList>
            <consortium name="Ensembl"/>
        </authorList>
    </citation>
    <scope>IDENTIFICATION</scope>
    <source>
        <strain evidence="25">breed Abyssinian</strain>
    </source>
</reference>
<reference evidence="25 26" key="1">
    <citation type="submission" date="2021-02" db="EMBL/GenBank/DDBJ databases">
        <title>Safari Cat Assemblies.</title>
        <authorList>
            <person name="Bredemeyer K.R."/>
            <person name="Murphy W.J."/>
        </authorList>
    </citation>
    <scope>NUCLEOTIDE SEQUENCE [LARGE SCALE GENOMIC DNA]</scope>
</reference>
<evidence type="ECO:0000256" key="22">
    <source>
        <dbReference type="ARBA" id="ARBA00050053"/>
    </source>
</evidence>
<evidence type="ECO:0000313" key="25">
    <source>
        <dbReference type="Ensembl" id="ENSFCTP00005049229.1"/>
    </source>
</evidence>
<evidence type="ECO:0000256" key="20">
    <source>
        <dbReference type="ARBA" id="ARBA00049941"/>
    </source>
</evidence>
<dbReference type="PANTHER" id="PTHR11690">
    <property type="entry name" value="AMILORIDE-SENSITIVE SODIUM CHANNEL-RELATED"/>
    <property type="match status" value="1"/>
</dbReference>
<evidence type="ECO:0000256" key="12">
    <source>
        <dbReference type="ARBA" id="ARBA00023201"/>
    </source>
</evidence>
<protein>
    <recommendedName>
        <fullName evidence="21">Epithelial sodium channel subunit beta</fullName>
    </recommendedName>
    <alternativeName>
        <fullName evidence="22">Amiloride-sensitive sodium channel subunit beta</fullName>
    </alternativeName>
    <alternativeName>
        <fullName evidence="19">Beta-NaCH</fullName>
    </alternativeName>
    <alternativeName>
        <fullName evidence="18">Nonvoltage-gated sodium channel 1 subunit beta</fullName>
    </alternativeName>
    <alternativeName>
        <fullName evidence="17">SCNEB</fullName>
    </alternativeName>
</protein>
<comment type="subcellular location">
    <subcellularLocation>
        <location evidence="1">Apical cell membrane</location>
        <topology evidence="1">Multi-pass membrane protein</topology>
    </subcellularLocation>
    <subcellularLocation>
        <location evidence="2">Cytoplasmic vesicle membrane</location>
        <topology evidence="2">Multi-pass membrane protein</topology>
    </subcellularLocation>
</comment>
<keyword evidence="3" id="KW-0813">Transport</keyword>
<comment type="similarity">
    <text evidence="16">Belongs to the amiloride-sensitive sodium channel (TC 1.A.6) family. SCNN1B subfamily.</text>
</comment>
<evidence type="ECO:0000256" key="1">
    <source>
        <dbReference type="ARBA" id="ARBA00004424"/>
    </source>
</evidence>
<evidence type="ECO:0000256" key="9">
    <source>
        <dbReference type="ARBA" id="ARBA00023065"/>
    </source>
</evidence>
<keyword evidence="5" id="KW-1003">Cell membrane</keyword>
<feature type="transmembrane region" description="Helical" evidence="24">
    <location>
        <begin position="177"/>
        <end position="197"/>
    </location>
</feature>
<evidence type="ECO:0000256" key="3">
    <source>
        <dbReference type="ARBA" id="ARBA00022448"/>
    </source>
</evidence>
<evidence type="ECO:0000256" key="24">
    <source>
        <dbReference type="SAM" id="Phobius"/>
    </source>
</evidence>
<dbReference type="InterPro" id="IPR001873">
    <property type="entry name" value="ENaC"/>
</dbReference>
<keyword evidence="6 24" id="KW-0812">Transmembrane</keyword>
<evidence type="ECO:0000256" key="4">
    <source>
        <dbReference type="ARBA" id="ARBA00022461"/>
    </source>
</evidence>
<reference evidence="25" key="2">
    <citation type="submission" date="2025-08" db="UniProtKB">
        <authorList>
            <consortium name="Ensembl"/>
        </authorList>
    </citation>
    <scope>IDENTIFICATION</scope>
    <source>
        <strain evidence="25">breed Abyssinian</strain>
    </source>
</reference>
<dbReference type="Gene3D" id="2.60.470.10">
    <property type="entry name" value="Acid-sensing ion channels like domains"/>
    <property type="match status" value="1"/>
</dbReference>
<dbReference type="PRINTS" id="PR01078">
    <property type="entry name" value="AMINACHANNEL"/>
</dbReference>
<dbReference type="PROSITE" id="PS01206">
    <property type="entry name" value="ASC"/>
    <property type="match status" value="1"/>
</dbReference>
<evidence type="ECO:0000256" key="17">
    <source>
        <dbReference type="ARBA" id="ARBA00041932"/>
    </source>
</evidence>
<keyword evidence="10 24" id="KW-0472">Membrane</keyword>
<evidence type="ECO:0000256" key="6">
    <source>
        <dbReference type="ARBA" id="ARBA00022692"/>
    </source>
</evidence>
<evidence type="ECO:0000256" key="13">
    <source>
        <dbReference type="ARBA" id="ARBA00023303"/>
    </source>
</evidence>